<dbReference type="Proteomes" id="UP001497516">
    <property type="component" value="Chromosome 10"/>
</dbReference>
<keyword evidence="2" id="KW-1185">Reference proteome</keyword>
<accession>A0AAV2CS95</accession>
<gene>
    <name evidence="1" type="ORF">LTRI10_LOCUS6235</name>
</gene>
<evidence type="ECO:0000313" key="1">
    <source>
        <dbReference type="EMBL" id="CAL1358700.1"/>
    </source>
</evidence>
<dbReference type="EMBL" id="OZ034814">
    <property type="protein sequence ID" value="CAL1358700.1"/>
    <property type="molecule type" value="Genomic_DNA"/>
</dbReference>
<evidence type="ECO:0000313" key="2">
    <source>
        <dbReference type="Proteomes" id="UP001497516"/>
    </source>
</evidence>
<organism evidence="1 2">
    <name type="scientific">Linum trigynum</name>
    <dbReference type="NCBI Taxonomy" id="586398"/>
    <lineage>
        <taxon>Eukaryota</taxon>
        <taxon>Viridiplantae</taxon>
        <taxon>Streptophyta</taxon>
        <taxon>Embryophyta</taxon>
        <taxon>Tracheophyta</taxon>
        <taxon>Spermatophyta</taxon>
        <taxon>Magnoliopsida</taxon>
        <taxon>eudicotyledons</taxon>
        <taxon>Gunneridae</taxon>
        <taxon>Pentapetalae</taxon>
        <taxon>rosids</taxon>
        <taxon>fabids</taxon>
        <taxon>Malpighiales</taxon>
        <taxon>Linaceae</taxon>
        <taxon>Linum</taxon>
    </lineage>
</organism>
<proteinExistence type="predicted"/>
<reference evidence="1 2" key="1">
    <citation type="submission" date="2024-04" db="EMBL/GenBank/DDBJ databases">
        <authorList>
            <person name="Fracassetti M."/>
        </authorList>
    </citation>
    <scope>NUCLEOTIDE SEQUENCE [LARGE SCALE GENOMIC DNA]</scope>
</reference>
<dbReference type="AlphaFoldDB" id="A0AAV2CS95"/>
<sequence>MDFGQGNAELRQQWVVIFQENFVGSFHGDKDDNDGGSLPMLFPWTKSRRRGSVFVWPTDGQAVKARVPSNVRKKLGGRTGSWKFRKRREPQRHRKSCCYFRRRPLRLGIDRTLETKVL</sequence>
<protein>
    <submittedName>
        <fullName evidence="1">Uncharacterized protein</fullName>
    </submittedName>
</protein>
<name>A0AAV2CS95_9ROSI</name>